<dbReference type="PANTHER" id="PTHR10133:SF27">
    <property type="entry name" value="DNA POLYMERASE NU"/>
    <property type="match status" value="1"/>
</dbReference>
<evidence type="ECO:0000256" key="5">
    <source>
        <dbReference type="ARBA" id="ARBA00022679"/>
    </source>
</evidence>
<keyword evidence="14 17" id="KW-0234">DNA repair</keyword>
<dbReference type="GO" id="GO:0006302">
    <property type="term" value="P:double-strand break repair"/>
    <property type="evidence" value="ECO:0007669"/>
    <property type="project" value="TreeGrafter"/>
</dbReference>
<dbReference type="EMBL" id="JAATJC010000001">
    <property type="protein sequence ID" value="NJC04815.1"/>
    <property type="molecule type" value="Genomic_DNA"/>
</dbReference>
<dbReference type="PRINTS" id="PR00868">
    <property type="entry name" value="DNAPOLI"/>
</dbReference>
<evidence type="ECO:0000256" key="18">
    <source>
        <dbReference type="SAM" id="MobiDB-lite"/>
    </source>
</evidence>
<dbReference type="InterPro" id="IPR029060">
    <property type="entry name" value="PIN-like_dom_sf"/>
</dbReference>
<dbReference type="InterPro" id="IPR012337">
    <property type="entry name" value="RNaseH-like_sf"/>
</dbReference>
<comment type="caution">
    <text evidence="22">The sequence shown here is derived from an EMBL/GenBank/DDBJ whole genome shotgun (WGS) entry which is preliminary data.</text>
</comment>
<dbReference type="CDD" id="cd09859">
    <property type="entry name" value="PIN_53EXO"/>
    <property type="match status" value="1"/>
</dbReference>
<accession>A0A7X5Y4W6</accession>
<evidence type="ECO:0000256" key="17">
    <source>
        <dbReference type="RuleBase" id="RU004460"/>
    </source>
</evidence>
<keyword evidence="8" id="KW-0540">Nuclease</keyword>
<dbReference type="Gene3D" id="3.40.50.1010">
    <property type="entry name" value="5'-nuclease"/>
    <property type="match status" value="1"/>
</dbReference>
<evidence type="ECO:0000256" key="1">
    <source>
        <dbReference type="ARBA" id="ARBA00007705"/>
    </source>
</evidence>
<dbReference type="SUPFAM" id="SSF47807">
    <property type="entry name" value="5' to 3' exonuclease, C-terminal subdomain"/>
    <property type="match status" value="1"/>
</dbReference>
<dbReference type="SMART" id="SM00474">
    <property type="entry name" value="35EXOc"/>
    <property type="match status" value="1"/>
</dbReference>
<dbReference type="InterPro" id="IPR036279">
    <property type="entry name" value="5-3_exonuclease_C_sf"/>
</dbReference>
<dbReference type="InterPro" id="IPR043502">
    <property type="entry name" value="DNA/RNA_pol_sf"/>
</dbReference>
<dbReference type="InterPro" id="IPR018320">
    <property type="entry name" value="DNA_polymerase_1"/>
</dbReference>
<evidence type="ECO:0000256" key="9">
    <source>
        <dbReference type="ARBA" id="ARBA00022763"/>
    </source>
</evidence>
<evidence type="ECO:0000259" key="19">
    <source>
        <dbReference type="SMART" id="SM00474"/>
    </source>
</evidence>
<name>A0A7X5Y4W6_9SPHN</name>
<evidence type="ECO:0000256" key="3">
    <source>
        <dbReference type="ARBA" id="ARBA00012417"/>
    </source>
</evidence>
<keyword evidence="5 17" id="KW-0808">Transferase</keyword>
<keyword evidence="12 17" id="KW-0239">DNA-directed DNA polymerase</keyword>
<gene>
    <name evidence="17" type="primary">polA</name>
    <name evidence="22" type="ORF">GGQ97_000608</name>
</gene>
<proteinExistence type="inferred from homology"/>
<keyword evidence="23" id="KW-1185">Reference proteome</keyword>
<keyword evidence="6 17" id="KW-0548">Nucleotidyltransferase</keyword>
<evidence type="ECO:0000256" key="8">
    <source>
        <dbReference type="ARBA" id="ARBA00022722"/>
    </source>
</evidence>
<feature type="domain" description="5'-3' exonuclease" evidence="20">
    <location>
        <begin position="4"/>
        <end position="266"/>
    </location>
</feature>
<dbReference type="InterPro" id="IPR019760">
    <property type="entry name" value="DNA-dir_DNA_pol_A_CS"/>
</dbReference>
<evidence type="ECO:0000256" key="10">
    <source>
        <dbReference type="ARBA" id="ARBA00022801"/>
    </source>
</evidence>
<protein>
    <recommendedName>
        <fullName evidence="4 16">DNA polymerase I</fullName>
        <ecNumber evidence="3 16">2.7.7.7</ecNumber>
    </recommendedName>
</protein>
<keyword evidence="9 17" id="KW-0227">DNA damage</keyword>
<dbReference type="Gene3D" id="3.30.70.370">
    <property type="match status" value="1"/>
</dbReference>
<dbReference type="GO" id="GO:0003677">
    <property type="term" value="F:DNA binding"/>
    <property type="evidence" value="ECO:0007669"/>
    <property type="project" value="UniProtKB-UniRule"/>
</dbReference>
<dbReference type="Gene3D" id="1.10.150.20">
    <property type="entry name" value="5' to 3' exonuclease, C-terminal subdomain"/>
    <property type="match status" value="2"/>
</dbReference>
<dbReference type="Pfam" id="PF01367">
    <property type="entry name" value="5_3_exonuc"/>
    <property type="match status" value="1"/>
</dbReference>
<dbReference type="InterPro" id="IPR020046">
    <property type="entry name" value="5-3_exonucl_a-hlix_arch_N"/>
</dbReference>
<dbReference type="AlphaFoldDB" id="A0A7X5Y4W6"/>
<evidence type="ECO:0000313" key="23">
    <source>
        <dbReference type="Proteomes" id="UP000558192"/>
    </source>
</evidence>
<dbReference type="InterPro" id="IPR002298">
    <property type="entry name" value="DNA_polymerase_A"/>
</dbReference>
<feature type="region of interest" description="Disordered" evidence="18">
    <location>
        <begin position="292"/>
        <end position="313"/>
    </location>
</feature>
<dbReference type="Proteomes" id="UP000558192">
    <property type="component" value="Unassembled WGS sequence"/>
</dbReference>
<dbReference type="InterPro" id="IPR036397">
    <property type="entry name" value="RNaseH_sf"/>
</dbReference>
<dbReference type="Pfam" id="PF02739">
    <property type="entry name" value="5_3_exonuc_N"/>
    <property type="match status" value="1"/>
</dbReference>
<comment type="similarity">
    <text evidence="1 17">Belongs to the DNA polymerase type-A family.</text>
</comment>
<evidence type="ECO:0000256" key="13">
    <source>
        <dbReference type="ARBA" id="ARBA00023125"/>
    </source>
</evidence>
<dbReference type="GO" id="GO:0006261">
    <property type="term" value="P:DNA-templated DNA replication"/>
    <property type="evidence" value="ECO:0007669"/>
    <property type="project" value="UniProtKB-UniRule"/>
</dbReference>
<dbReference type="FunFam" id="1.10.150.20:FF:000002">
    <property type="entry name" value="DNA polymerase I"/>
    <property type="match status" value="1"/>
</dbReference>
<dbReference type="Pfam" id="PF01612">
    <property type="entry name" value="DNA_pol_A_exo1"/>
    <property type="match status" value="1"/>
</dbReference>
<dbReference type="FunFam" id="1.20.1060.10:FF:000001">
    <property type="entry name" value="DNA polymerase I"/>
    <property type="match status" value="1"/>
</dbReference>
<dbReference type="CDD" id="cd09898">
    <property type="entry name" value="H3TH_53EXO"/>
    <property type="match status" value="1"/>
</dbReference>
<dbReference type="GO" id="GO:0008409">
    <property type="term" value="F:5'-3' exonuclease activity"/>
    <property type="evidence" value="ECO:0007669"/>
    <property type="project" value="UniProtKB-UniRule"/>
</dbReference>
<dbReference type="InterPro" id="IPR002421">
    <property type="entry name" value="5-3_exonuclease"/>
</dbReference>
<comment type="catalytic activity">
    <reaction evidence="15 17">
        <text>DNA(n) + a 2'-deoxyribonucleoside 5'-triphosphate = DNA(n+1) + diphosphate</text>
        <dbReference type="Rhea" id="RHEA:22508"/>
        <dbReference type="Rhea" id="RHEA-COMP:17339"/>
        <dbReference type="Rhea" id="RHEA-COMP:17340"/>
        <dbReference type="ChEBI" id="CHEBI:33019"/>
        <dbReference type="ChEBI" id="CHEBI:61560"/>
        <dbReference type="ChEBI" id="CHEBI:173112"/>
        <dbReference type="EC" id="2.7.7.7"/>
    </reaction>
</comment>
<evidence type="ECO:0000256" key="11">
    <source>
        <dbReference type="ARBA" id="ARBA00022839"/>
    </source>
</evidence>
<dbReference type="PANTHER" id="PTHR10133">
    <property type="entry name" value="DNA POLYMERASE I"/>
    <property type="match status" value="1"/>
</dbReference>
<evidence type="ECO:0000259" key="20">
    <source>
        <dbReference type="SMART" id="SM00475"/>
    </source>
</evidence>
<dbReference type="NCBIfam" id="NF004397">
    <property type="entry name" value="PRK05755.1"/>
    <property type="match status" value="1"/>
</dbReference>
<dbReference type="CDD" id="cd06139">
    <property type="entry name" value="DNA_polA_I_Ecoli_like_exo"/>
    <property type="match status" value="1"/>
</dbReference>
<dbReference type="InterPro" id="IPR001098">
    <property type="entry name" value="DNA-dir_DNA_pol_A_palm_dom"/>
</dbReference>
<sequence length="926" mass="100573">MPDAQPHLYLVDGSSYIFRAYHRLPPLTNRHGMNVGAVYGYTAMLWKLAESLSKADGPTHMAVILDKGSSSFRNEMYDQYKAHRPPAPEDLVPQMPLIRVATRAFSIPCIEQAGLEADDIIACYVTEAKKNGWMTTIVSSDKDLMQLIEDGSVDMLDTMNDRRFDRAAVVEKFGVPPEQLGDVLALMGDSVDNVPGVPGVGPKTASQLIQEHGSLEAVLAAADGIKKPKLRQNLIEHADMARLSRELVRLVCEMNLPEPLDALELKNIPEEPLREFLVDQGFKTLLNRMVGQGARPSDGERPAPAPMPAGPGEAEAISVDRSAYLTISDAATLEQWIAEAREQGKVAIDLQGDGGHGLAEGLAGVSLALAPGRAAYVPLGHGGGDLLSEGPAQIKLAAGLALLKPLLEDSSVLKIGHNLKDQLRLLADHGITVAAGEDVMLASFALDSGRFGHGLDELVKRHFEHACLPLKAVCGTGQKTIRFGDAPIAAATEYAAENADMVWRLWHRIEHRLAAENSTRVYRLVDLPLVPVIGQMEREGIKVDRAYLAELSETFATETARLEEVIYEAAGGPFTIGSPQQLGSVLYDRLGLKGGRKGKSGAYSTDQSELERLEAEGVEVARRVLEWRQLTKLRVTYTDALQTQIDPRTGRVHTRYALAAAQTGRLSSNDPNLQNIPIRTEIGARIRNAFIAEDGHSLLSADYGQIELRLAAHMADVPQLKEAFARGDDVHTITAREVFGDEGKESRNKAKTINFAILYGISAFGLAGRMGIGRDEAKDMIDRYFERFPGIKTYISTTLQQVRECGFSQTLFGRKTHFPNIRSGVMNLRQGAERAAINAPIQGTSADIIKRAMVKMPGALEAAGLGGTRMLLSVHDELVFEVPHGDEERAAAVIRDVMASAGEPVVTLDVPLSVEVGWGANWGVAH</sequence>
<dbReference type="Gene3D" id="1.20.1060.10">
    <property type="entry name" value="Taq DNA Polymerase, Chain T, domain 4"/>
    <property type="match status" value="1"/>
</dbReference>
<evidence type="ECO:0000256" key="6">
    <source>
        <dbReference type="ARBA" id="ARBA00022695"/>
    </source>
</evidence>
<feature type="domain" description="DNA-directed DNA polymerase family A palm" evidence="21">
    <location>
        <begin position="683"/>
        <end position="886"/>
    </location>
</feature>
<evidence type="ECO:0000256" key="12">
    <source>
        <dbReference type="ARBA" id="ARBA00022932"/>
    </source>
</evidence>
<dbReference type="FunFam" id="1.10.150.20:FF:000003">
    <property type="entry name" value="DNA polymerase I"/>
    <property type="match status" value="1"/>
</dbReference>
<dbReference type="EC" id="2.7.7.7" evidence="3 16"/>
<evidence type="ECO:0000256" key="16">
    <source>
        <dbReference type="NCBIfam" id="TIGR00593"/>
    </source>
</evidence>
<evidence type="ECO:0000256" key="7">
    <source>
        <dbReference type="ARBA" id="ARBA00022705"/>
    </source>
</evidence>
<dbReference type="InterPro" id="IPR002562">
    <property type="entry name" value="3'-5'_exonuclease_dom"/>
</dbReference>
<dbReference type="RefSeq" id="WP_168067586.1">
    <property type="nucleotide sequence ID" value="NZ_JAATJC010000001.1"/>
</dbReference>
<evidence type="ECO:0000259" key="21">
    <source>
        <dbReference type="SMART" id="SM00482"/>
    </source>
</evidence>
<dbReference type="Pfam" id="PF00476">
    <property type="entry name" value="DNA_pol_A"/>
    <property type="match status" value="1"/>
</dbReference>
<dbReference type="NCBIfam" id="TIGR00593">
    <property type="entry name" value="pola"/>
    <property type="match status" value="1"/>
</dbReference>
<dbReference type="GO" id="GO:0008408">
    <property type="term" value="F:3'-5' exonuclease activity"/>
    <property type="evidence" value="ECO:0007669"/>
    <property type="project" value="UniProtKB-UniRule"/>
</dbReference>
<keyword evidence="13 17" id="KW-0238">DNA-binding</keyword>
<dbReference type="InterPro" id="IPR008918">
    <property type="entry name" value="HhH2"/>
</dbReference>
<dbReference type="SUPFAM" id="SSF53098">
    <property type="entry name" value="Ribonuclease H-like"/>
    <property type="match status" value="1"/>
</dbReference>
<dbReference type="SUPFAM" id="SSF88723">
    <property type="entry name" value="PIN domain-like"/>
    <property type="match status" value="1"/>
</dbReference>
<evidence type="ECO:0000256" key="14">
    <source>
        <dbReference type="ARBA" id="ARBA00023204"/>
    </source>
</evidence>
<evidence type="ECO:0000256" key="4">
    <source>
        <dbReference type="ARBA" id="ARBA00020311"/>
    </source>
</evidence>
<evidence type="ECO:0000256" key="2">
    <source>
        <dbReference type="ARBA" id="ARBA00011541"/>
    </source>
</evidence>
<comment type="function">
    <text evidence="17">In addition to polymerase activity, this DNA polymerase exhibits 3'-5' and 5'-3' exonuclease activity.</text>
</comment>
<keyword evidence="11 17" id="KW-0269">Exonuclease</keyword>
<feature type="domain" description="3'-5' exonuclease" evidence="19">
    <location>
        <begin position="324"/>
        <end position="514"/>
    </location>
</feature>
<keyword evidence="10 17" id="KW-0378">Hydrolase</keyword>
<dbReference type="SMART" id="SM00482">
    <property type="entry name" value="POLAc"/>
    <property type="match status" value="1"/>
</dbReference>
<dbReference type="PROSITE" id="PS00447">
    <property type="entry name" value="DNA_POLYMERASE_A"/>
    <property type="match status" value="1"/>
</dbReference>
<evidence type="ECO:0000256" key="15">
    <source>
        <dbReference type="ARBA" id="ARBA00049244"/>
    </source>
</evidence>
<dbReference type="SUPFAM" id="SSF56672">
    <property type="entry name" value="DNA/RNA polymerases"/>
    <property type="match status" value="1"/>
</dbReference>
<keyword evidence="7 17" id="KW-0235">DNA replication</keyword>
<dbReference type="SMART" id="SM00279">
    <property type="entry name" value="HhH2"/>
    <property type="match status" value="1"/>
</dbReference>
<dbReference type="CDD" id="cd08637">
    <property type="entry name" value="DNA_pol_A_pol_I_C"/>
    <property type="match status" value="1"/>
</dbReference>
<dbReference type="InterPro" id="IPR020045">
    <property type="entry name" value="DNA_polI_H3TH"/>
</dbReference>
<dbReference type="Gene3D" id="3.30.420.10">
    <property type="entry name" value="Ribonuclease H-like superfamily/Ribonuclease H"/>
    <property type="match status" value="1"/>
</dbReference>
<evidence type="ECO:0000313" key="22">
    <source>
        <dbReference type="EMBL" id="NJC04815.1"/>
    </source>
</evidence>
<dbReference type="SMART" id="SM00475">
    <property type="entry name" value="53EXOc"/>
    <property type="match status" value="1"/>
</dbReference>
<reference evidence="22 23" key="1">
    <citation type="submission" date="2020-03" db="EMBL/GenBank/DDBJ databases">
        <title>Genomic Encyclopedia of Type Strains, Phase IV (KMG-IV): sequencing the most valuable type-strain genomes for metagenomic binning, comparative biology and taxonomic classification.</title>
        <authorList>
            <person name="Goeker M."/>
        </authorList>
    </citation>
    <scope>NUCLEOTIDE SEQUENCE [LARGE SCALE GENOMIC DNA]</scope>
    <source>
        <strain evidence="22 23">DSM 16846</strain>
    </source>
</reference>
<comment type="subunit">
    <text evidence="2">Single-chain monomer with multiple functions.</text>
</comment>
<dbReference type="GO" id="GO:0003887">
    <property type="term" value="F:DNA-directed DNA polymerase activity"/>
    <property type="evidence" value="ECO:0007669"/>
    <property type="project" value="UniProtKB-UniRule"/>
</dbReference>
<organism evidence="22 23">
    <name type="scientific">Sphingomonas kaistensis</name>
    <dbReference type="NCBI Taxonomy" id="298708"/>
    <lineage>
        <taxon>Bacteria</taxon>
        <taxon>Pseudomonadati</taxon>
        <taxon>Pseudomonadota</taxon>
        <taxon>Alphaproteobacteria</taxon>
        <taxon>Sphingomonadales</taxon>
        <taxon>Sphingomonadaceae</taxon>
        <taxon>Sphingomonas</taxon>
    </lineage>
</organism>